<organism evidence="9">
    <name type="scientific">Amblyomma cajennense</name>
    <name type="common">Cayenne tick</name>
    <name type="synonym">Acarus cajennensis</name>
    <dbReference type="NCBI Taxonomy" id="34607"/>
    <lineage>
        <taxon>Eukaryota</taxon>
        <taxon>Metazoa</taxon>
        <taxon>Ecdysozoa</taxon>
        <taxon>Arthropoda</taxon>
        <taxon>Chelicerata</taxon>
        <taxon>Arachnida</taxon>
        <taxon>Acari</taxon>
        <taxon>Parasitiformes</taxon>
        <taxon>Ixodida</taxon>
        <taxon>Ixodoidea</taxon>
        <taxon>Ixodidae</taxon>
        <taxon>Amblyomminae</taxon>
        <taxon>Amblyomma</taxon>
    </lineage>
</organism>
<evidence type="ECO:0000256" key="5">
    <source>
        <dbReference type="ARBA" id="ARBA00023180"/>
    </source>
</evidence>
<dbReference type="Gene3D" id="2.30.130.100">
    <property type="match status" value="1"/>
</dbReference>
<feature type="compositionally biased region" description="Low complexity" evidence="7">
    <location>
        <begin position="37"/>
        <end position="60"/>
    </location>
</feature>
<keyword evidence="2 6" id="KW-0964">Secreted</keyword>
<dbReference type="GO" id="GO:0019957">
    <property type="term" value="F:C-C chemokine binding"/>
    <property type="evidence" value="ECO:0007669"/>
    <property type="project" value="InterPro"/>
</dbReference>
<evidence type="ECO:0000256" key="2">
    <source>
        <dbReference type="ARBA" id="ARBA00022525"/>
    </source>
</evidence>
<evidence type="ECO:0000256" key="3">
    <source>
        <dbReference type="ARBA" id="ARBA00022729"/>
    </source>
</evidence>
<feature type="signal peptide" evidence="8">
    <location>
        <begin position="1"/>
        <end position="24"/>
    </location>
</feature>
<proteinExistence type="evidence at transcript level"/>
<evidence type="ECO:0000256" key="4">
    <source>
        <dbReference type="ARBA" id="ARBA00023157"/>
    </source>
</evidence>
<evidence type="ECO:0000256" key="8">
    <source>
        <dbReference type="SAM" id="SignalP"/>
    </source>
</evidence>
<sequence length="206" mass="22529">MGFPWLLNLALLFVLETSVGYAHGGATSIPPNTRIPGCGDAGTTSGDTTAAAISTQAAKAPNLSTTSKEAPTDEPKNHGIYIDKEGCKHNVLESWLQEGEIDKRYVRRQKRRRSPNRRVLRITDCRRSCNGTDEAIPDNELCLVAAGSPYGRRRHIKGGCFLGDCKSQQCIHRFEKVSCYVPAENTTTVPNYAFKPSTEASGSHTF</sequence>
<accession>A0A023FQW1</accession>
<evidence type="ECO:0000313" key="9">
    <source>
        <dbReference type="EMBL" id="JAC24207.1"/>
    </source>
</evidence>
<keyword evidence="4 6" id="KW-1015">Disulfide bond</keyword>
<evidence type="ECO:0000256" key="1">
    <source>
        <dbReference type="ARBA" id="ARBA00004613"/>
    </source>
</evidence>
<evidence type="ECO:0000256" key="6">
    <source>
        <dbReference type="RuleBase" id="RU369006"/>
    </source>
</evidence>
<keyword evidence="3 6" id="KW-0732">Signal</keyword>
<name>A0A023FQW1_AMBCJ</name>
<protein>
    <recommendedName>
        <fullName evidence="6">Evasin</fullName>
    </recommendedName>
</protein>
<comment type="function">
    <text evidence="6">Salivary chemokine-binding protein which binds to host chemokines.</text>
</comment>
<reference evidence="9" key="1">
    <citation type="submission" date="2014-03" db="EMBL/GenBank/DDBJ databases">
        <title>The sialotranscriptome of Amblyomma triste, Amblyomma parvum and Amblyomma cajennense ticks, uncovered by 454-based RNA-seq.</title>
        <authorList>
            <person name="Garcia G.R."/>
            <person name="Gardinassi L.G."/>
            <person name="Ribeiro J.M."/>
            <person name="Anatriello E."/>
            <person name="Ferreira B.R."/>
            <person name="Moreira H.N."/>
            <person name="Mafra C."/>
            <person name="Olegario M.M."/>
            <person name="Szabo P.J."/>
            <person name="Miranda-Santos I.K."/>
            <person name="Maruyama S.R."/>
        </authorList>
    </citation>
    <scope>NUCLEOTIDE SEQUENCE</scope>
    <source>
        <strain evidence="9">Uberlandia</strain>
        <tissue evidence="9">Salivary glands</tissue>
    </source>
</reference>
<comment type="subcellular location">
    <subcellularLocation>
        <location evidence="1 6">Secreted</location>
    </subcellularLocation>
</comment>
<dbReference type="InterPro" id="IPR045797">
    <property type="entry name" value="EVA_Class_A"/>
</dbReference>
<evidence type="ECO:0000256" key="7">
    <source>
        <dbReference type="SAM" id="MobiDB-lite"/>
    </source>
</evidence>
<keyword evidence="5 6" id="KW-0325">Glycoprotein</keyword>
<dbReference type="Pfam" id="PF19429">
    <property type="entry name" value="EVA_Class_A"/>
    <property type="match status" value="1"/>
</dbReference>
<feature type="region of interest" description="Disordered" evidence="7">
    <location>
        <begin position="26"/>
        <end position="79"/>
    </location>
</feature>
<dbReference type="EMBL" id="GBBK01000275">
    <property type="protein sequence ID" value="JAC24207.1"/>
    <property type="molecule type" value="mRNA"/>
</dbReference>
<feature type="chain" id="PRO_5001520110" description="Evasin" evidence="8">
    <location>
        <begin position="25"/>
        <end position="206"/>
    </location>
</feature>
<feature type="compositionally biased region" description="Basic and acidic residues" evidence="7">
    <location>
        <begin position="70"/>
        <end position="79"/>
    </location>
</feature>
<dbReference type="AlphaFoldDB" id="A0A023FQW1"/>
<dbReference type="GO" id="GO:0005576">
    <property type="term" value="C:extracellular region"/>
    <property type="evidence" value="ECO:0007669"/>
    <property type="project" value="UniProtKB-SubCell"/>
</dbReference>